<evidence type="ECO:0000313" key="2">
    <source>
        <dbReference type="EMBL" id="SKA36016.1"/>
    </source>
</evidence>
<dbReference type="EMBL" id="FUWJ01000013">
    <property type="protein sequence ID" value="SKA36016.1"/>
    <property type="molecule type" value="Genomic_DNA"/>
</dbReference>
<dbReference type="OrthoDB" id="8732661at2"/>
<dbReference type="Gene3D" id="3.40.50.970">
    <property type="match status" value="1"/>
</dbReference>
<dbReference type="AlphaFoldDB" id="A0A1T4T6C2"/>
<organism evidence="2 3">
    <name type="scientific">Enhydrobacter aerosaccus</name>
    <dbReference type="NCBI Taxonomy" id="225324"/>
    <lineage>
        <taxon>Bacteria</taxon>
        <taxon>Pseudomonadati</taxon>
        <taxon>Pseudomonadota</taxon>
        <taxon>Alphaproteobacteria</taxon>
        <taxon>Hyphomicrobiales</taxon>
        <taxon>Enhydrobacter</taxon>
    </lineage>
</organism>
<protein>
    <submittedName>
        <fullName evidence="2">Transketolase</fullName>
    </submittedName>
</protein>
<dbReference type="RefSeq" id="WP_085937498.1">
    <property type="nucleotide sequence ID" value="NZ_FUWJ01000013.1"/>
</dbReference>
<keyword evidence="3" id="KW-1185">Reference proteome</keyword>
<sequence length="74" mass="8323">MITQAMSGRQPAPRTTDVEELERTARRLRRDVIDLVAPTGQAYVQQGLGAADLFAVLCFAELHLDPLDLDWVDW</sequence>
<name>A0A1T4T6C2_9HYPH</name>
<evidence type="ECO:0000256" key="1">
    <source>
        <dbReference type="SAM" id="MobiDB-lite"/>
    </source>
</evidence>
<dbReference type="STRING" id="225324.SAMN02745126_05762"/>
<reference evidence="3" key="1">
    <citation type="submission" date="2017-02" db="EMBL/GenBank/DDBJ databases">
        <authorList>
            <person name="Varghese N."/>
            <person name="Submissions S."/>
        </authorList>
    </citation>
    <scope>NUCLEOTIDE SEQUENCE [LARGE SCALE GENOMIC DNA]</scope>
    <source>
        <strain evidence="3">ATCC 27094</strain>
    </source>
</reference>
<gene>
    <name evidence="2" type="ORF">SAMN02745126_05762</name>
</gene>
<feature type="region of interest" description="Disordered" evidence="1">
    <location>
        <begin position="1"/>
        <end position="20"/>
    </location>
</feature>
<proteinExistence type="predicted"/>
<accession>A0A1T4T6C2</accession>
<dbReference type="Proteomes" id="UP000190092">
    <property type="component" value="Unassembled WGS sequence"/>
</dbReference>
<evidence type="ECO:0000313" key="3">
    <source>
        <dbReference type="Proteomes" id="UP000190092"/>
    </source>
</evidence>